<comment type="function">
    <text evidence="4">Chaperone for NapA, the catalytic subunit of the periplasmic nitrate reductase. It binds directly and specifically to the twin-arginine signal peptide of NapA, preventing premature interaction with the Tat translocase and premature export.</text>
</comment>
<name>A0A420EHL8_9ALTE</name>
<dbReference type="EMBL" id="RAQO01000004">
    <property type="protein sequence ID" value="RKF20212.1"/>
    <property type="molecule type" value="Genomic_DNA"/>
</dbReference>
<protein>
    <recommendedName>
        <fullName evidence="4">Chaperone NapD</fullName>
    </recommendedName>
    <alternativeName>
        <fullName evidence="4">NapA signal peptide-binding chaperone NapD</fullName>
    </alternativeName>
</protein>
<proteinExistence type="inferred from homology"/>
<comment type="caution">
    <text evidence="5">The sequence shown here is derived from an EMBL/GenBank/DDBJ whole genome shotgun (WGS) entry which is preliminary data.</text>
</comment>
<evidence type="ECO:0000256" key="1">
    <source>
        <dbReference type="ARBA" id="ARBA00004496"/>
    </source>
</evidence>
<reference evidence="5 6" key="1">
    <citation type="submission" date="2018-09" db="EMBL/GenBank/DDBJ databases">
        <authorList>
            <person name="Wang Z."/>
        </authorList>
    </citation>
    <scope>NUCLEOTIDE SEQUENCE [LARGE SCALE GENOMIC DNA]</scope>
    <source>
        <strain evidence="5 6">ALS 81</strain>
    </source>
</reference>
<dbReference type="HAMAP" id="MF_02200">
    <property type="entry name" value="NapD"/>
    <property type="match status" value="1"/>
</dbReference>
<dbReference type="InterPro" id="IPR005623">
    <property type="entry name" value="Chaperone_NapD_NO3_reduct"/>
</dbReference>
<accession>A0A420EHL8</accession>
<evidence type="ECO:0000256" key="2">
    <source>
        <dbReference type="ARBA" id="ARBA00022490"/>
    </source>
</evidence>
<dbReference type="PANTHER" id="PTHR38603">
    <property type="entry name" value="CHAPERONE NAPD"/>
    <property type="match status" value="1"/>
</dbReference>
<keyword evidence="6" id="KW-1185">Reference proteome</keyword>
<keyword evidence="3 4" id="KW-0143">Chaperone</keyword>
<dbReference type="GO" id="GO:0005737">
    <property type="term" value="C:cytoplasm"/>
    <property type="evidence" value="ECO:0007669"/>
    <property type="project" value="UniProtKB-SubCell"/>
</dbReference>
<evidence type="ECO:0000313" key="5">
    <source>
        <dbReference type="EMBL" id="RKF20212.1"/>
    </source>
</evidence>
<comment type="subcellular location">
    <subcellularLocation>
        <location evidence="1 4">Cytoplasm</location>
    </subcellularLocation>
</comment>
<organism evidence="5 6">
    <name type="scientific">Alginatibacterium sediminis</name>
    <dbReference type="NCBI Taxonomy" id="2164068"/>
    <lineage>
        <taxon>Bacteria</taxon>
        <taxon>Pseudomonadati</taxon>
        <taxon>Pseudomonadota</taxon>
        <taxon>Gammaproteobacteria</taxon>
        <taxon>Alteromonadales</taxon>
        <taxon>Alteromonadaceae</taxon>
        <taxon>Alginatibacterium</taxon>
    </lineage>
</organism>
<gene>
    <name evidence="4" type="primary">napD</name>
    <name evidence="5" type="ORF">DBZ36_07150</name>
</gene>
<dbReference type="AlphaFoldDB" id="A0A420EHL8"/>
<dbReference type="Proteomes" id="UP000286482">
    <property type="component" value="Unassembled WGS sequence"/>
</dbReference>
<evidence type="ECO:0000256" key="4">
    <source>
        <dbReference type="HAMAP-Rule" id="MF_02200"/>
    </source>
</evidence>
<comment type="subunit">
    <text evidence="4">Interacts with the cytoplasmic NapA precursor.</text>
</comment>
<evidence type="ECO:0000256" key="3">
    <source>
        <dbReference type="ARBA" id="ARBA00023186"/>
    </source>
</evidence>
<comment type="similarity">
    <text evidence="4">Belongs to the NapD family.</text>
</comment>
<dbReference type="GO" id="GO:0051224">
    <property type="term" value="P:negative regulation of protein transport"/>
    <property type="evidence" value="ECO:0007669"/>
    <property type="project" value="UniProtKB-UniRule"/>
</dbReference>
<dbReference type="PANTHER" id="PTHR38603:SF1">
    <property type="entry name" value="CHAPERONE NAPD"/>
    <property type="match status" value="1"/>
</dbReference>
<dbReference type="Gene3D" id="3.30.70.920">
    <property type="match status" value="1"/>
</dbReference>
<sequence>MWRMHHCLPRSSHFNQGYRMTEDYHVSSAVIYCAVDKIKQTISAISEYEGAEVHGFNPEGKIVISIEGHGRRGVVETLEHIAKIDTVISCNLVYHQYDNETENQENAET</sequence>
<dbReference type="GO" id="GO:0005048">
    <property type="term" value="F:signal sequence binding"/>
    <property type="evidence" value="ECO:0007669"/>
    <property type="project" value="UniProtKB-UniRule"/>
</dbReference>
<keyword evidence="2 4" id="KW-0963">Cytoplasm</keyword>
<evidence type="ECO:0000313" key="6">
    <source>
        <dbReference type="Proteomes" id="UP000286482"/>
    </source>
</evidence>
<dbReference type="Pfam" id="PF03927">
    <property type="entry name" value="NapD"/>
    <property type="match status" value="1"/>
</dbReference>